<gene>
    <name evidence="1" type="ORF">O6H91_10G086000</name>
</gene>
<dbReference type="Proteomes" id="UP001162992">
    <property type="component" value="Chromosome 10"/>
</dbReference>
<proteinExistence type="predicted"/>
<protein>
    <submittedName>
        <fullName evidence="1">Uncharacterized protein</fullName>
    </submittedName>
</protein>
<keyword evidence="2" id="KW-1185">Reference proteome</keyword>
<comment type="caution">
    <text evidence="1">The sequence shown here is derived from an EMBL/GenBank/DDBJ whole genome shotgun (WGS) entry which is preliminary data.</text>
</comment>
<evidence type="ECO:0000313" key="1">
    <source>
        <dbReference type="EMBL" id="KAJ7542021.1"/>
    </source>
</evidence>
<sequence>MEESERQHEQGEVRDGGPGDDGGGGDLVLKKGPWTAVEDAILVAYVQKHGEGNWNSLRKHSGLLRCGKSCRLRWANHLRPNLKKGAFTREEERLIIELHAKLGNKWARMAAQLPGRTDNEIKNYWNTRIKRRQRAGLPVYPLDLQNLPVHSSCLLGQSDSASLSSSLDSEGDLVPSLKTESHGFKLTSFQKKSQSCSSPVCDYTLDSVPSSSLNLPTCAGNPVKSMKRSASSLSYSAEYEKITFPQLSDESSEGVLPNAKAKRFCVVSSSAEGFPLEPDPGIGSHFSSIPSRDLAFVNGFYTLFGLDSCPKMELPSDQCVEAADNAGVLAPAFSSPFTTLSLSKSVGSRSAYDCISNSGLLESLLQESEAKGRRTPRDQTFVHKLENFSVGGESKNLAIDYSTPTALSGSYPATAGVDSISANVLCNWKYEISLPPSMPIIKVEESSGALACSYPSTDISPISDLWRPDGILASDWNNTKFYAADSLAWPRESLSESDFFSLVKGPGSGRLGHIPMVANHFWELGSCQWNNMPGACQIGDYQPDFRHFPPMAEQFIDPCAIF</sequence>
<evidence type="ECO:0000313" key="2">
    <source>
        <dbReference type="Proteomes" id="UP001162992"/>
    </source>
</evidence>
<name>A0ACC2CJ04_DIPCM</name>
<dbReference type="EMBL" id="CM055101">
    <property type="protein sequence ID" value="KAJ7542021.1"/>
    <property type="molecule type" value="Genomic_DNA"/>
</dbReference>
<accession>A0ACC2CJ04</accession>
<reference evidence="2" key="1">
    <citation type="journal article" date="2024" name="Proc. Natl. Acad. Sci. U.S.A.">
        <title>Extraordinary preservation of gene collinearity over three hundred million years revealed in homosporous lycophytes.</title>
        <authorList>
            <person name="Li C."/>
            <person name="Wickell D."/>
            <person name="Kuo L.Y."/>
            <person name="Chen X."/>
            <person name="Nie B."/>
            <person name="Liao X."/>
            <person name="Peng D."/>
            <person name="Ji J."/>
            <person name="Jenkins J."/>
            <person name="Williams M."/>
            <person name="Shu S."/>
            <person name="Plott C."/>
            <person name="Barry K."/>
            <person name="Rajasekar S."/>
            <person name="Grimwood J."/>
            <person name="Han X."/>
            <person name="Sun S."/>
            <person name="Hou Z."/>
            <person name="He W."/>
            <person name="Dai G."/>
            <person name="Sun C."/>
            <person name="Schmutz J."/>
            <person name="Leebens-Mack J.H."/>
            <person name="Li F.W."/>
            <person name="Wang L."/>
        </authorList>
    </citation>
    <scope>NUCLEOTIDE SEQUENCE [LARGE SCALE GENOMIC DNA]</scope>
    <source>
        <strain evidence="2">cv. PW_Plant_1</strain>
    </source>
</reference>
<organism evidence="1 2">
    <name type="scientific">Diphasiastrum complanatum</name>
    <name type="common">Issler's clubmoss</name>
    <name type="synonym">Lycopodium complanatum</name>
    <dbReference type="NCBI Taxonomy" id="34168"/>
    <lineage>
        <taxon>Eukaryota</taxon>
        <taxon>Viridiplantae</taxon>
        <taxon>Streptophyta</taxon>
        <taxon>Embryophyta</taxon>
        <taxon>Tracheophyta</taxon>
        <taxon>Lycopodiopsida</taxon>
        <taxon>Lycopodiales</taxon>
        <taxon>Lycopodiaceae</taxon>
        <taxon>Lycopodioideae</taxon>
        <taxon>Diphasiastrum</taxon>
    </lineage>
</organism>